<evidence type="ECO:0000259" key="1">
    <source>
        <dbReference type="Pfam" id="PF06594"/>
    </source>
</evidence>
<dbReference type="InterPro" id="IPR010566">
    <property type="entry name" value="Haemolys_ca-bd"/>
</dbReference>
<evidence type="ECO:0000313" key="2">
    <source>
        <dbReference type="EMBL" id="MBS7526344.1"/>
    </source>
</evidence>
<evidence type="ECO:0000313" key="3">
    <source>
        <dbReference type="Proteomes" id="UP000746471"/>
    </source>
</evidence>
<proteinExistence type="predicted"/>
<feature type="domain" description="Haemolysin-type calcium binding-related" evidence="1">
    <location>
        <begin position="31"/>
        <end position="60"/>
    </location>
</feature>
<keyword evidence="3" id="KW-1185">Reference proteome</keyword>
<sequence>MAATTPDTASEDKIITDTSYMDQIYKRNGDDLVIEIFNDNNSITIDNWFDGEAYQVDTIIASNNNVMYNENVSQLIQAMAAYSSENGISWQQALEENPEEVQNILTSYWTHSS</sequence>
<dbReference type="Pfam" id="PF06594">
    <property type="entry name" value="HCBP_related"/>
    <property type="match status" value="1"/>
</dbReference>
<dbReference type="EMBL" id="JAHBCL010000009">
    <property type="protein sequence ID" value="MBS7526344.1"/>
    <property type="molecule type" value="Genomic_DNA"/>
</dbReference>
<accession>A0ABS5PME1</accession>
<dbReference type="Proteomes" id="UP000746471">
    <property type="component" value="Unassembled WGS sequence"/>
</dbReference>
<comment type="caution">
    <text evidence="2">The sequence shown here is derived from an EMBL/GenBank/DDBJ whole genome shotgun (WGS) entry which is preliminary data.</text>
</comment>
<organism evidence="2 3">
    <name type="scientific">Fusibacter paucivorans</name>
    <dbReference type="NCBI Taxonomy" id="76009"/>
    <lineage>
        <taxon>Bacteria</taxon>
        <taxon>Bacillati</taxon>
        <taxon>Bacillota</taxon>
        <taxon>Clostridia</taxon>
        <taxon>Eubacteriales</taxon>
        <taxon>Eubacteriales Family XII. Incertae Sedis</taxon>
        <taxon>Fusibacter</taxon>
    </lineage>
</organism>
<protein>
    <recommendedName>
        <fullName evidence="1">Haemolysin-type calcium binding-related domain-containing protein</fullName>
    </recommendedName>
</protein>
<dbReference type="RefSeq" id="WP_213236175.1">
    <property type="nucleotide sequence ID" value="NZ_JAHBCL010000009.1"/>
</dbReference>
<gene>
    <name evidence="2" type="ORF">KHM83_06615</name>
</gene>
<reference evidence="2 3" key="1">
    <citation type="submission" date="2021-05" db="EMBL/GenBank/DDBJ databases">
        <title>Fusibacter ferrireducens sp. nov., an anaerobic, sulfur- and Fe-reducing bacterium isolated from the mangrove sediment.</title>
        <authorList>
            <person name="Qiu D."/>
        </authorList>
    </citation>
    <scope>NUCLEOTIDE SEQUENCE [LARGE SCALE GENOMIC DNA]</scope>
    <source>
        <strain evidence="2 3">DSM 12116</strain>
    </source>
</reference>
<name>A0ABS5PME1_9FIRM</name>